<sequence>MHGFCLFPHSNFRNATTDLKSVDSIRNHIDTNFQTDAGKHSVATFFDKVGQTVQRKMTQQ</sequence>
<evidence type="ECO:0000313" key="1">
    <source>
        <dbReference type="EMBL" id="KAH3713431.1"/>
    </source>
</evidence>
<name>A0A9D4BYS4_DREPO</name>
<dbReference type="EMBL" id="JAIWYP010000014">
    <property type="protein sequence ID" value="KAH3713431.1"/>
    <property type="molecule type" value="Genomic_DNA"/>
</dbReference>
<accession>A0A9D4BYS4</accession>
<dbReference type="Proteomes" id="UP000828390">
    <property type="component" value="Unassembled WGS sequence"/>
</dbReference>
<dbReference type="AlphaFoldDB" id="A0A9D4BYS4"/>
<keyword evidence="2" id="KW-1185">Reference proteome</keyword>
<organism evidence="1 2">
    <name type="scientific">Dreissena polymorpha</name>
    <name type="common">Zebra mussel</name>
    <name type="synonym">Mytilus polymorpha</name>
    <dbReference type="NCBI Taxonomy" id="45954"/>
    <lineage>
        <taxon>Eukaryota</taxon>
        <taxon>Metazoa</taxon>
        <taxon>Spiralia</taxon>
        <taxon>Lophotrochozoa</taxon>
        <taxon>Mollusca</taxon>
        <taxon>Bivalvia</taxon>
        <taxon>Autobranchia</taxon>
        <taxon>Heteroconchia</taxon>
        <taxon>Euheterodonta</taxon>
        <taxon>Imparidentia</taxon>
        <taxon>Neoheterodontei</taxon>
        <taxon>Myida</taxon>
        <taxon>Dreissenoidea</taxon>
        <taxon>Dreissenidae</taxon>
        <taxon>Dreissena</taxon>
    </lineage>
</organism>
<reference evidence="1" key="2">
    <citation type="submission" date="2020-11" db="EMBL/GenBank/DDBJ databases">
        <authorList>
            <person name="McCartney M.A."/>
            <person name="Auch B."/>
            <person name="Kono T."/>
            <person name="Mallez S."/>
            <person name="Becker A."/>
            <person name="Gohl D.M."/>
            <person name="Silverstein K.A.T."/>
            <person name="Koren S."/>
            <person name="Bechman K.B."/>
            <person name="Herman A."/>
            <person name="Abrahante J.E."/>
            <person name="Garbe J."/>
        </authorList>
    </citation>
    <scope>NUCLEOTIDE SEQUENCE</scope>
    <source>
        <strain evidence="1">Duluth1</strain>
        <tissue evidence="1">Whole animal</tissue>
    </source>
</reference>
<proteinExistence type="predicted"/>
<evidence type="ECO:0000313" key="2">
    <source>
        <dbReference type="Proteomes" id="UP000828390"/>
    </source>
</evidence>
<comment type="caution">
    <text evidence="1">The sequence shown here is derived from an EMBL/GenBank/DDBJ whole genome shotgun (WGS) entry which is preliminary data.</text>
</comment>
<protein>
    <submittedName>
        <fullName evidence="1">Uncharacterized protein</fullName>
    </submittedName>
</protein>
<gene>
    <name evidence="1" type="ORF">DPMN_073224</name>
</gene>
<reference evidence="1" key="1">
    <citation type="journal article" date="2019" name="bioRxiv">
        <title>The Genome of the Zebra Mussel, Dreissena polymorpha: A Resource for Invasive Species Research.</title>
        <authorList>
            <person name="McCartney M.A."/>
            <person name="Auch B."/>
            <person name="Kono T."/>
            <person name="Mallez S."/>
            <person name="Zhang Y."/>
            <person name="Obille A."/>
            <person name="Becker A."/>
            <person name="Abrahante J.E."/>
            <person name="Garbe J."/>
            <person name="Badalamenti J.P."/>
            <person name="Herman A."/>
            <person name="Mangelson H."/>
            <person name="Liachko I."/>
            <person name="Sullivan S."/>
            <person name="Sone E.D."/>
            <person name="Koren S."/>
            <person name="Silverstein K.A.T."/>
            <person name="Beckman K.B."/>
            <person name="Gohl D.M."/>
        </authorList>
    </citation>
    <scope>NUCLEOTIDE SEQUENCE</scope>
    <source>
        <strain evidence="1">Duluth1</strain>
        <tissue evidence="1">Whole animal</tissue>
    </source>
</reference>